<accession>A0ABS2IBH9</accession>
<comment type="caution">
    <text evidence="2">The sequence shown here is derived from an EMBL/GenBank/DDBJ whole genome shotgun (WGS) entry which is preliminary data.</text>
</comment>
<evidence type="ECO:0000313" key="2">
    <source>
        <dbReference type="EMBL" id="MBM7060385.1"/>
    </source>
</evidence>
<keyword evidence="1" id="KW-0472">Membrane</keyword>
<keyword evidence="3" id="KW-1185">Reference proteome</keyword>
<dbReference type="Pfam" id="PF06611">
    <property type="entry name" value="DUF1145"/>
    <property type="match status" value="1"/>
</dbReference>
<feature type="transmembrane region" description="Helical" evidence="1">
    <location>
        <begin position="9"/>
        <end position="27"/>
    </location>
</feature>
<evidence type="ECO:0000313" key="3">
    <source>
        <dbReference type="Proteomes" id="UP000717995"/>
    </source>
</evidence>
<keyword evidence="1" id="KW-0812">Transmembrane</keyword>
<keyword evidence="1" id="KW-1133">Transmembrane helix</keyword>
<name>A0ABS2IBH9_9GAMM</name>
<dbReference type="PANTHER" id="PTHR38775:SF1">
    <property type="entry name" value="INNER MEMBRANE PROTEIN"/>
    <property type="match status" value="1"/>
</dbReference>
<dbReference type="InterPro" id="IPR009525">
    <property type="entry name" value="DUF1145"/>
</dbReference>
<feature type="transmembrane region" description="Helical" evidence="1">
    <location>
        <begin position="33"/>
        <end position="52"/>
    </location>
</feature>
<dbReference type="EMBL" id="JAFEUP010000002">
    <property type="protein sequence ID" value="MBM7060385.1"/>
    <property type="molecule type" value="Genomic_DNA"/>
</dbReference>
<proteinExistence type="predicted"/>
<dbReference type="PANTHER" id="PTHR38775">
    <property type="entry name" value="INNER MEMBRANE PROTEIN-RELATED"/>
    <property type="match status" value="1"/>
</dbReference>
<gene>
    <name evidence="2" type="ORF">JQX08_06675</name>
</gene>
<organism evidence="2 3">
    <name type="scientific">Zestomonas insulae</name>
    <dbReference type="NCBI Taxonomy" id="2809017"/>
    <lineage>
        <taxon>Bacteria</taxon>
        <taxon>Pseudomonadati</taxon>
        <taxon>Pseudomonadota</taxon>
        <taxon>Gammaproteobacteria</taxon>
        <taxon>Pseudomonadales</taxon>
        <taxon>Pseudomonadaceae</taxon>
        <taxon>Zestomonas</taxon>
    </lineage>
</organism>
<protein>
    <submittedName>
        <fullName evidence="2">DUF1145 domain-containing protein</fullName>
    </submittedName>
</protein>
<dbReference type="Proteomes" id="UP000717995">
    <property type="component" value="Unassembled WGS sequence"/>
</dbReference>
<evidence type="ECO:0000256" key="1">
    <source>
        <dbReference type="SAM" id="Phobius"/>
    </source>
</evidence>
<dbReference type="RefSeq" id="WP_204915508.1">
    <property type="nucleotide sequence ID" value="NZ_JAFEUP010000002.1"/>
</dbReference>
<reference evidence="2 3" key="1">
    <citation type="submission" date="2021-02" db="EMBL/GenBank/DDBJ databases">
        <authorList>
            <person name="Lee D.-H."/>
        </authorList>
    </citation>
    <scope>NUCLEOTIDE SEQUENCE [LARGE SCALE GENOMIC DNA]</scope>
    <source>
        <strain evidence="2 3">UL073</strain>
    </source>
</reference>
<sequence>MNHLSFAKGVLAMFWLVALLNVIYPFSAPLHGWLLAAAGIMLLVHVGEVLLFNRRLALRPKPWLERVQVLLFGVLHLKSLR</sequence>